<keyword evidence="4" id="KW-1185">Reference proteome</keyword>
<dbReference type="RefSeq" id="XP_028480202.1">
    <property type="nucleotide sequence ID" value="XM_028616345.1"/>
</dbReference>
<dbReference type="AlphaFoldDB" id="A0A427YAH1"/>
<dbReference type="Gene3D" id="1.10.1520.10">
    <property type="entry name" value="Ribonuclease III domain"/>
    <property type="match status" value="1"/>
</dbReference>
<dbReference type="CDD" id="cd00593">
    <property type="entry name" value="RIBOc"/>
    <property type="match status" value="1"/>
</dbReference>
<dbReference type="SMART" id="SM00535">
    <property type="entry name" value="RIBOc"/>
    <property type="match status" value="1"/>
</dbReference>
<gene>
    <name evidence="3" type="ORF">EHS24_000517</name>
</gene>
<dbReference type="InterPro" id="IPR000999">
    <property type="entry name" value="RNase_III_dom"/>
</dbReference>
<evidence type="ECO:0000313" key="3">
    <source>
        <dbReference type="EMBL" id="RSH87994.1"/>
    </source>
</evidence>
<sequence length="481" mass="51317">MPPASSLATLIIPELPVFPFPPLPPIADPELARLAVTHSSNHALPRRPHALEQDPAEKIEDYEKLEHVGDGLLGAVVTTLLHDLYPQLQPGPATMLKAHLVANTTLAQLCSRYHITDMIVAAPSALYTTRVQVKTRGSVFEAYIAGVFYDFLASDVPGVYTAQAESETTVSGAAATADPESVHGEYVEYVESVASVSSVDVSLGAATNTSTLEDMSTGINGVENKGSEQVQDATSEGDETANGSSEKASPNGTTSVEDKTVETPLGPTREDKTPDSHAEQSHGVISDEDVADLAIPFASPCFPPPWPEKHLGTPTPRRSRSIRSSSTTEDGPAVPSAYTSAWKLEPLAPLRLRPMRTRGEAYDYIERWLRPLFTPVAHFAFACMEQDLKSLQSIAEDEGGVSAHVTAGSTGALNAWAMKETGRMPSYACSAAGMRWRGSVSVVDKEGVEHSAEAVRDTKKTATTVAAWLVCKQLGLEVDGA</sequence>
<dbReference type="GO" id="GO:0006396">
    <property type="term" value="P:RNA processing"/>
    <property type="evidence" value="ECO:0007669"/>
    <property type="project" value="InterPro"/>
</dbReference>
<dbReference type="GeneID" id="39585060"/>
<dbReference type="Proteomes" id="UP000279236">
    <property type="component" value="Unassembled WGS sequence"/>
</dbReference>
<dbReference type="PROSITE" id="PS50142">
    <property type="entry name" value="RNASE_3_2"/>
    <property type="match status" value="1"/>
</dbReference>
<evidence type="ECO:0000256" key="1">
    <source>
        <dbReference type="SAM" id="MobiDB-lite"/>
    </source>
</evidence>
<feature type="compositionally biased region" description="Basic and acidic residues" evidence="1">
    <location>
        <begin position="268"/>
        <end position="280"/>
    </location>
</feature>
<dbReference type="InterPro" id="IPR036389">
    <property type="entry name" value="RNase_III_sf"/>
</dbReference>
<dbReference type="SUPFAM" id="SSF69065">
    <property type="entry name" value="RNase III domain-like"/>
    <property type="match status" value="1"/>
</dbReference>
<feature type="region of interest" description="Disordered" evidence="1">
    <location>
        <begin position="301"/>
        <end position="334"/>
    </location>
</feature>
<evidence type="ECO:0000313" key="4">
    <source>
        <dbReference type="Proteomes" id="UP000279236"/>
    </source>
</evidence>
<dbReference type="GO" id="GO:0004525">
    <property type="term" value="F:ribonuclease III activity"/>
    <property type="evidence" value="ECO:0007669"/>
    <property type="project" value="InterPro"/>
</dbReference>
<dbReference type="STRING" id="105984.A0A427YAH1"/>
<dbReference type="OrthoDB" id="2392202at2759"/>
<protein>
    <recommendedName>
        <fullName evidence="2">RNase III domain-containing protein</fullName>
    </recommendedName>
</protein>
<feature type="domain" description="RNase III" evidence="2">
    <location>
        <begin position="26"/>
        <end position="152"/>
    </location>
</feature>
<comment type="caution">
    <text evidence="3">The sequence shown here is derived from an EMBL/GenBank/DDBJ whole genome shotgun (WGS) entry which is preliminary data.</text>
</comment>
<proteinExistence type="predicted"/>
<reference evidence="3 4" key="1">
    <citation type="submission" date="2018-11" db="EMBL/GenBank/DDBJ databases">
        <title>Genome sequence of Apiotrichum porosum DSM 27194.</title>
        <authorList>
            <person name="Aliyu H."/>
            <person name="Gorte O."/>
            <person name="Ochsenreither K."/>
        </authorList>
    </citation>
    <scope>NUCLEOTIDE SEQUENCE [LARGE SCALE GENOMIC DNA]</scope>
    <source>
        <strain evidence="3 4">DSM 27194</strain>
    </source>
</reference>
<name>A0A427YAH1_9TREE</name>
<accession>A0A427YAH1</accession>
<dbReference type="EMBL" id="RSCE01000001">
    <property type="protein sequence ID" value="RSH87994.1"/>
    <property type="molecule type" value="Genomic_DNA"/>
</dbReference>
<feature type="compositionally biased region" description="Polar residues" evidence="1">
    <location>
        <begin position="241"/>
        <end position="255"/>
    </location>
</feature>
<feature type="region of interest" description="Disordered" evidence="1">
    <location>
        <begin position="212"/>
        <end position="283"/>
    </location>
</feature>
<evidence type="ECO:0000259" key="2">
    <source>
        <dbReference type="PROSITE" id="PS50142"/>
    </source>
</evidence>
<organism evidence="3 4">
    <name type="scientific">Apiotrichum porosum</name>
    <dbReference type="NCBI Taxonomy" id="105984"/>
    <lineage>
        <taxon>Eukaryota</taxon>
        <taxon>Fungi</taxon>
        <taxon>Dikarya</taxon>
        <taxon>Basidiomycota</taxon>
        <taxon>Agaricomycotina</taxon>
        <taxon>Tremellomycetes</taxon>
        <taxon>Trichosporonales</taxon>
        <taxon>Trichosporonaceae</taxon>
        <taxon>Apiotrichum</taxon>
    </lineage>
</organism>
<dbReference type="Pfam" id="PF00636">
    <property type="entry name" value="Ribonuclease_3"/>
    <property type="match status" value="1"/>
</dbReference>